<name>A0ABQ9K4I4_9CUCU</name>
<keyword evidence="2" id="KW-1185">Reference proteome</keyword>
<evidence type="ECO:0000313" key="2">
    <source>
        <dbReference type="Proteomes" id="UP001162164"/>
    </source>
</evidence>
<protein>
    <submittedName>
        <fullName evidence="1">Uncharacterized protein</fullName>
    </submittedName>
</protein>
<proteinExistence type="predicted"/>
<comment type="caution">
    <text evidence="1">The sequence shown here is derived from an EMBL/GenBank/DDBJ whole genome shotgun (WGS) entry which is preliminary data.</text>
</comment>
<sequence length="190" mass="21740">MKDGDMEPQSRSAPALISMKKYNAGYGQIINRDRLEYDRRTTYPNYPRKGYYNSYVPTEMKYLRLYWDESDSASTEFHLRYNVSRPGFWISSGPEVGMSLNPKFSHFAGTIQVLKAVGTHLVPTFLPPNTREATLYLKLEPVEIHGVHGLLHRKGLSTNAVKKVCNNKGNRISEIELYLLLIPALIKFVI</sequence>
<accession>A0ABQ9K4I4</accession>
<gene>
    <name evidence="1" type="ORF">NQ317_015054</name>
</gene>
<dbReference type="EMBL" id="JAPWTJ010000013">
    <property type="protein sequence ID" value="KAJ8985510.1"/>
    <property type="molecule type" value="Genomic_DNA"/>
</dbReference>
<reference evidence="1" key="1">
    <citation type="journal article" date="2023" name="Insect Mol. Biol.">
        <title>Genome sequencing provides insights into the evolution of gene families encoding plant cell wall-degrading enzymes in longhorned beetles.</title>
        <authorList>
            <person name="Shin N.R."/>
            <person name="Okamura Y."/>
            <person name="Kirsch R."/>
            <person name="Pauchet Y."/>
        </authorList>
    </citation>
    <scope>NUCLEOTIDE SEQUENCE</scope>
    <source>
        <strain evidence="1">MMC_N1</strain>
    </source>
</reference>
<organism evidence="1 2">
    <name type="scientific">Molorchus minor</name>
    <dbReference type="NCBI Taxonomy" id="1323400"/>
    <lineage>
        <taxon>Eukaryota</taxon>
        <taxon>Metazoa</taxon>
        <taxon>Ecdysozoa</taxon>
        <taxon>Arthropoda</taxon>
        <taxon>Hexapoda</taxon>
        <taxon>Insecta</taxon>
        <taxon>Pterygota</taxon>
        <taxon>Neoptera</taxon>
        <taxon>Endopterygota</taxon>
        <taxon>Coleoptera</taxon>
        <taxon>Polyphaga</taxon>
        <taxon>Cucujiformia</taxon>
        <taxon>Chrysomeloidea</taxon>
        <taxon>Cerambycidae</taxon>
        <taxon>Lamiinae</taxon>
        <taxon>Monochamini</taxon>
        <taxon>Molorchus</taxon>
    </lineage>
</organism>
<dbReference type="Proteomes" id="UP001162164">
    <property type="component" value="Unassembled WGS sequence"/>
</dbReference>
<evidence type="ECO:0000313" key="1">
    <source>
        <dbReference type="EMBL" id="KAJ8985510.1"/>
    </source>
</evidence>